<feature type="domain" description="Gnk2-homologous" evidence="16">
    <location>
        <begin position="27"/>
        <end position="131"/>
    </location>
</feature>
<feature type="signal peptide" evidence="15">
    <location>
        <begin position="1"/>
        <end position="23"/>
    </location>
</feature>
<organism evidence="17 18">
    <name type="scientific">Aquilegia coerulea</name>
    <name type="common">Rocky mountain columbine</name>
    <dbReference type="NCBI Taxonomy" id="218851"/>
    <lineage>
        <taxon>Eukaryota</taxon>
        <taxon>Viridiplantae</taxon>
        <taxon>Streptophyta</taxon>
        <taxon>Embryophyta</taxon>
        <taxon>Tracheophyta</taxon>
        <taxon>Spermatophyta</taxon>
        <taxon>Magnoliopsida</taxon>
        <taxon>Ranunculales</taxon>
        <taxon>Ranunculaceae</taxon>
        <taxon>Thalictroideae</taxon>
        <taxon>Aquilegia</taxon>
    </lineage>
</organism>
<proteinExistence type="inferred from homology"/>
<keyword evidence="2" id="KW-0929">Antimicrobial</keyword>
<dbReference type="PANTHER" id="PTHR32080:SF54">
    <property type="entry name" value="GNK2-HOMOLOGOUS DOMAIN-CONTAINING PROTEIN"/>
    <property type="match status" value="1"/>
</dbReference>
<dbReference type="FunFam" id="3.30.430.20:FF:000023">
    <property type="entry name" value="Antifungal protein ginkbilobin-2"/>
    <property type="match status" value="1"/>
</dbReference>
<evidence type="ECO:0000256" key="11">
    <source>
        <dbReference type="ARBA" id="ARBA00023035"/>
    </source>
</evidence>
<dbReference type="GO" id="GO:0050832">
    <property type="term" value="P:defense response to fungus"/>
    <property type="evidence" value="ECO:0007669"/>
    <property type="project" value="UniProtKB-KW"/>
</dbReference>
<dbReference type="PANTHER" id="PTHR32080">
    <property type="entry name" value="ANTIFUNGAL PROTEIN GINKBILOBIN-2-LIKE"/>
    <property type="match status" value="1"/>
</dbReference>
<evidence type="ECO:0000256" key="9">
    <source>
        <dbReference type="ARBA" id="ARBA00022949"/>
    </source>
</evidence>
<dbReference type="InterPro" id="IPR038408">
    <property type="entry name" value="GNK2_sf"/>
</dbReference>
<keyword evidence="6" id="KW-0430">Lectin</keyword>
<keyword evidence="10" id="KW-0044">Antibiotic</keyword>
<comment type="subcellular location">
    <subcellularLocation>
        <location evidence="13">Cell junction</location>
        <location evidence="13">Plasmodesma</location>
    </subcellularLocation>
    <subcellularLocation>
        <location evidence="1">Cell membrane</location>
        <topology evidence="1">Single-pass type I membrane protein</topology>
    </subcellularLocation>
</comment>
<evidence type="ECO:0000256" key="4">
    <source>
        <dbReference type="ARBA" id="ARBA00022581"/>
    </source>
</evidence>
<protein>
    <recommendedName>
        <fullName evidence="16">Gnk2-homologous domain-containing protein</fullName>
    </recommendedName>
</protein>
<dbReference type="GO" id="GO:0009506">
    <property type="term" value="C:plasmodesma"/>
    <property type="evidence" value="ECO:0007669"/>
    <property type="project" value="UniProtKB-SubCell"/>
</dbReference>
<keyword evidence="8" id="KW-0611">Plant defense</keyword>
<keyword evidence="11" id="KW-0465">Mannose-binding</keyword>
<dbReference type="OrthoDB" id="1888914at2759"/>
<keyword evidence="12" id="KW-1015">Disulfide bond</keyword>
<evidence type="ECO:0000256" key="7">
    <source>
        <dbReference type="ARBA" id="ARBA00022737"/>
    </source>
</evidence>
<keyword evidence="9" id="KW-0965">Cell junction</keyword>
<dbReference type="GO" id="GO:0005886">
    <property type="term" value="C:plasma membrane"/>
    <property type="evidence" value="ECO:0007669"/>
    <property type="project" value="UniProtKB-SubCell"/>
</dbReference>
<dbReference type="InParanoid" id="A0A2G5CHW7"/>
<dbReference type="InterPro" id="IPR002902">
    <property type="entry name" value="GNK2"/>
</dbReference>
<keyword evidence="7" id="KW-0677">Repeat</keyword>
<evidence type="ECO:0000259" key="16">
    <source>
        <dbReference type="PROSITE" id="PS51473"/>
    </source>
</evidence>
<dbReference type="AlphaFoldDB" id="A0A2G5CHW7"/>
<reference evidence="17 18" key="1">
    <citation type="submission" date="2017-09" db="EMBL/GenBank/DDBJ databases">
        <title>WGS assembly of Aquilegia coerulea Goldsmith.</title>
        <authorList>
            <person name="Hodges S."/>
            <person name="Kramer E."/>
            <person name="Nordborg M."/>
            <person name="Tomkins J."/>
            <person name="Borevitz J."/>
            <person name="Derieg N."/>
            <person name="Yan J."/>
            <person name="Mihaltcheva S."/>
            <person name="Hayes R.D."/>
            <person name="Rokhsar D."/>
        </authorList>
    </citation>
    <scope>NUCLEOTIDE SEQUENCE [LARGE SCALE GENOMIC DNA]</scope>
    <source>
        <strain evidence="18">cv. Goldsmith</strain>
    </source>
</reference>
<name>A0A2G5CHW7_AQUCA</name>
<comment type="similarity">
    <text evidence="14">Belongs to the cysteine-rich repeat secretory protein family. Plasmodesmata-located proteins (PDLD) subfamily.</text>
</comment>
<sequence length="133" mass="14672">MVSLARFVAVIVVVLAMSKMANSVPNTNISLVLCNSGIFTKGDPFTMSLAYVLEDLENSTPSQKGYNYYNISPYPNAFAYGHARCNSTLVTADCTTCLRASKQALFSTCPSRIGSRSVLYDCSMRYEQYPFTE</sequence>
<evidence type="ECO:0000313" key="18">
    <source>
        <dbReference type="Proteomes" id="UP000230069"/>
    </source>
</evidence>
<dbReference type="CDD" id="cd23509">
    <property type="entry name" value="Gnk2-like"/>
    <property type="match status" value="1"/>
</dbReference>
<dbReference type="Gene3D" id="3.30.430.20">
    <property type="entry name" value="Gnk2 domain, C-X8-C-X2-C motif"/>
    <property type="match status" value="1"/>
</dbReference>
<evidence type="ECO:0000256" key="3">
    <source>
        <dbReference type="ARBA" id="ARBA00022577"/>
    </source>
</evidence>
<dbReference type="GO" id="GO:0031640">
    <property type="term" value="P:killing of cells of another organism"/>
    <property type="evidence" value="ECO:0007669"/>
    <property type="project" value="UniProtKB-KW"/>
</dbReference>
<evidence type="ECO:0000256" key="13">
    <source>
        <dbReference type="ARBA" id="ARBA00024184"/>
    </source>
</evidence>
<evidence type="ECO:0000256" key="10">
    <source>
        <dbReference type="ARBA" id="ARBA00023022"/>
    </source>
</evidence>
<evidence type="ECO:0000256" key="8">
    <source>
        <dbReference type="ARBA" id="ARBA00022821"/>
    </source>
</evidence>
<evidence type="ECO:0000256" key="1">
    <source>
        <dbReference type="ARBA" id="ARBA00004251"/>
    </source>
</evidence>
<keyword evidence="5 15" id="KW-0732">Signal</keyword>
<dbReference type="InterPro" id="IPR051378">
    <property type="entry name" value="Cell2Cell_Antifungal"/>
</dbReference>
<accession>A0A2G5CHW7</accession>
<keyword evidence="18" id="KW-1185">Reference proteome</keyword>
<evidence type="ECO:0000256" key="5">
    <source>
        <dbReference type="ARBA" id="ARBA00022729"/>
    </source>
</evidence>
<dbReference type="Pfam" id="PF01657">
    <property type="entry name" value="Stress-antifung"/>
    <property type="match status" value="1"/>
</dbReference>
<keyword evidence="3" id="KW-0295">Fungicide</keyword>
<evidence type="ECO:0000313" key="17">
    <source>
        <dbReference type="EMBL" id="PIA30830.1"/>
    </source>
</evidence>
<evidence type="ECO:0000256" key="15">
    <source>
        <dbReference type="SAM" id="SignalP"/>
    </source>
</evidence>
<evidence type="ECO:0000256" key="12">
    <source>
        <dbReference type="ARBA" id="ARBA00023157"/>
    </source>
</evidence>
<dbReference type="GO" id="GO:0042742">
    <property type="term" value="P:defense response to bacterium"/>
    <property type="evidence" value="ECO:0007669"/>
    <property type="project" value="UniProtKB-KW"/>
</dbReference>
<dbReference type="GO" id="GO:0005537">
    <property type="term" value="F:D-mannose binding"/>
    <property type="evidence" value="ECO:0007669"/>
    <property type="project" value="UniProtKB-KW"/>
</dbReference>
<feature type="chain" id="PRO_5013619802" description="Gnk2-homologous domain-containing protein" evidence="15">
    <location>
        <begin position="24"/>
        <end position="133"/>
    </location>
</feature>
<dbReference type="EMBL" id="KZ305071">
    <property type="protein sequence ID" value="PIA30830.1"/>
    <property type="molecule type" value="Genomic_DNA"/>
</dbReference>
<gene>
    <name evidence="17" type="ORF">AQUCO_05400139v1</name>
</gene>
<dbReference type="Proteomes" id="UP000230069">
    <property type="component" value="Unassembled WGS sequence"/>
</dbReference>
<evidence type="ECO:0000256" key="6">
    <source>
        <dbReference type="ARBA" id="ARBA00022734"/>
    </source>
</evidence>
<dbReference type="PROSITE" id="PS51473">
    <property type="entry name" value="GNK2"/>
    <property type="match status" value="1"/>
</dbReference>
<evidence type="ECO:0000256" key="14">
    <source>
        <dbReference type="ARBA" id="ARBA00038393"/>
    </source>
</evidence>
<evidence type="ECO:0000256" key="2">
    <source>
        <dbReference type="ARBA" id="ARBA00022529"/>
    </source>
</evidence>
<keyword evidence="4" id="KW-0945">Host-virus interaction</keyword>